<dbReference type="EMBL" id="LK391709">
    <property type="protein sequence ID" value="CDR96181.1"/>
    <property type="molecule type" value="Genomic_DNA"/>
</dbReference>
<evidence type="ECO:0000256" key="1">
    <source>
        <dbReference type="SAM" id="MobiDB-lite"/>
    </source>
</evidence>
<feature type="region of interest" description="Disordered" evidence="1">
    <location>
        <begin position="61"/>
        <end position="89"/>
    </location>
</feature>
<dbReference type="STRING" id="5866.A0A061D656"/>
<dbReference type="Gene3D" id="3.60.40.10">
    <property type="entry name" value="PPM-type phosphatase domain"/>
    <property type="match status" value="1"/>
</dbReference>
<proteinExistence type="predicted"/>
<dbReference type="Pfam" id="PF00481">
    <property type="entry name" value="PP2C"/>
    <property type="match status" value="1"/>
</dbReference>
<accession>A0A061D656</accession>
<dbReference type="PANTHER" id="PTHR47992">
    <property type="entry name" value="PROTEIN PHOSPHATASE"/>
    <property type="match status" value="1"/>
</dbReference>
<dbReference type="OMA" id="IYFGWHK"/>
<dbReference type="PROSITE" id="PS51746">
    <property type="entry name" value="PPM_2"/>
    <property type="match status" value="1"/>
</dbReference>
<evidence type="ECO:0000259" key="2">
    <source>
        <dbReference type="PROSITE" id="PS51746"/>
    </source>
</evidence>
<protein>
    <submittedName>
        <fullName evidence="3">Protein phosphatase 2C domain containing protein, putative</fullName>
    </submittedName>
</protein>
<feature type="domain" description="PPM-type phosphatase" evidence="2">
    <location>
        <begin position="121"/>
        <end position="427"/>
    </location>
</feature>
<dbReference type="AlphaFoldDB" id="A0A061D656"/>
<dbReference type="VEuPathDB" id="PiroplasmaDB:BBBOND_0300860"/>
<gene>
    <name evidence="3" type="ORF">BBBOND_0300860</name>
</gene>
<name>A0A061D656_BABBI</name>
<dbReference type="OrthoDB" id="10264738at2759"/>
<dbReference type="SUPFAM" id="SSF81606">
    <property type="entry name" value="PP2C-like"/>
    <property type="match status" value="1"/>
</dbReference>
<dbReference type="InterPro" id="IPR036457">
    <property type="entry name" value="PPM-type-like_dom_sf"/>
</dbReference>
<feature type="compositionally biased region" description="Basic and acidic residues" evidence="1">
    <location>
        <begin position="76"/>
        <end position="89"/>
    </location>
</feature>
<dbReference type="InterPro" id="IPR015655">
    <property type="entry name" value="PP2C"/>
</dbReference>
<reference evidence="4" key="1">
    <citation type="journal article" date="2014" name="Nucleic Acids Res.">
        <title>The evolutionary dynamics of variant antigen genes in Babesia reveal a history of genomic innovation underlying host-parasite interaction.</title>
        <authorList>
            <person name="Jackson A.P."/>
            <person name="Otto T.D."/>
            <person name="Darby A."/>
            <person name="Ramaprasad A."/>
            <person name="Xia D."/>
            <person name="Echaide I.E."/>
            <person name="Farber M."/>
            <person name="Gahlot S."/>
            <person name="Gamble J."/>
            <person name="Gupta D."/>
            <person name="Gupta Y."/>
            <person name="Jackson L."/>
            <person name="Malandrin L."/>
            <person name="Malas T.B."/>
            <person name="Moussa E."/>
            <person name="Nair M."/>
            <person name="Reid A.J."/>
            <person name="Sanders M."/>
            <person name="Sharma J."/>
            <person name="Tracey A."/>
            <person name="Quail M.A."/>
            <person name="Weir W."/>
            <person name="Wastling J.M."/>
            <person name="Hall N."/>
            <person name="Willadsen P."/>
            <person name="Lingelbach K."/>
            <person name="Shiels B."/>
            <person name="Tait A."/>
            <person name="Berriman M."/>
            <person name="Allred D.R."/>
            <person name="Pain A."/>
        </authorList>
    </citation>
    <scope>NUCLEOTIDE SEQUENCE [LARGE SCALE GENOMIC DNA]</scope>
    <source>
        <strain evidence="4">Bond</strain>
    </source>
</reference>
<dbReference type="InterPro" id="IPR001932">
    <property type="entry name" value="PPM-type_phosphatase-like_dom"/>
</dbReference>
<dbReference type="GeneID" id="24564722"/>
<dbReference type="GO" id="GO:0004722">
    <property type="term" value="F:protein serine/threonine phosphatase activity"/>
    <property type="evidence" value="ECO:0007669"/>
    <property type="project" value="InterPro"/>
</dbReference>
<feature type="region of interest" description="Disordered" evidence="1">
    <location>
        <begin position="448"/>
        <end position="470"/>
    </location>
</feature>
<evidence type="ECO:0000313" key="4">
    <source>
        <dbReference type="Proteomes" id="UP000033188"/>
    </source>
</evidence>
<keyword evidence="4" id="KW-1185">Reference proteome</keyword>
<organism evidence="3 4">
    <name type="scientific">Babesia bigemina</name>
    <dbReference type="NCBI Taxonomy" id="5866"/>
    <lineage>
        <taxon>Eukaryota</taxon>
        <taxon>Sar</taxon>
        <taxon>Alveolata</taxon>
        <taxon>Apicomplexa</taxon>
        <taxon>Aconoidasida</taxon>
        <taxon>Piroplasmida</taxon>
        <taxon>Babesiidae</taxon>
        <taxon>Babesia</taxon>
    </lineage>
</organism>
<dbReference type="Proteomes" id="UP000033188">
    <property type="component" value="Chromosome 3"/>
</dbReference>
<dbReference type="SMART" id="SM00332">
    <property type="entry name" value="PP2Cc"/>
    <property type="match status" value="1"/>
</dbReference>
<evidence type="ECO:0000313" key="3">
    <source>
        <dbReference type="EMBL" id="CDR96181.1"/>
    </source>
</evidence>
<sequence length="470" mass="52377">MVLEDSTHAETPIDLVIPVEGAWLEHEGEGDGAWYIHEGSQWMYNSREDIYFHVDSETVVSSGGKPPMNLVSATSAEERTDAERYEDSSVDKAGALSANADPDVTEDVEDRDISIDFENDLIAATVCREGRSDRKEGREDYYVTRECMAIHLVSRSEALCYYSGVFDGHCGYKCAEYLTKHLKNNILSVYRQAVRSLKSKVLQKHPRPIESLEVRALLQGCTKGFEMTDNNFCNVAKQYNISDGSTATISLIYGPDVDGCLKLITAHTGDSRAILCSMADDSRCFAQAMTNDHKPNDDKERKYIEKNGGTVEFAQGTWRCVVRSRDGRPSCALATSRAIGDYPLKYPNRIVSSEPDVSVYTINFDSDLFLVLVTDGITAVLTNQEIIDIVCEAIDDECTAEAAAERVVLTAENCGSFDDKTCTVIYFGWHKDLFDKCVRDRKEDSHREVLTTGESEQECGGTENVDMFRS</sequence>
<dbReference type="CDD" id="cd00143">
    <property type="entry name" value="PP2Cc"/>
    <property type="match status" value="1"/>
</dbReference>
<dbReference type="KEGG" id="bbig:BBBOND_0300860"/>
<dbReference type="RefSeq" id="XP_012768367.1">
    <property type="nucleotide sequence ID" value="XM_012912913.1"/>
</dbReference>